<dbReference type="SMART" id="SM00062">
    <property type="entry name" value="PBPb"/>
    <property type="match status" value="1"/>
</dbReference>
<keyword evidence="7" id="KW-1185">Reference proteome</keyword>
<dbReference type="InterPro" id="IPR051455">
    <property type="entry name" value="Bact_solute-bind_prot3"/>
</dbReference>
<dbReference type="RefSeq" id="WP_318649683.1">
    <property type="nucleotide sequence ID" value="NZ_CP137852.1"/>
</dbReference>
<name>A0ABZ0PKR6_9PROT</name>
<keyword evidence="2" id="KW-0813">Transport</keyword>
<dbReference type="PANTHER" id="PTHR30085:SF7">
    <property type="entry name" value="AMINO-ACID ABC TRANSPORTER-BINDING PROTEIN YHDW-RELATED"/>
    <property type="match status" value="1"/>
</dbReference>
<protein>
    <submittedName>
        <fullName evidence="6">Amino acid ABC transporter substrate-binding protein</fullName>
    </submittedName>
</protein>
<dbReference type="Proteomes" id="UP001305521">
    <property type="component" value="Chromosome"/>
</dbReference>
<dbReference type="CDD" id="cd13692">
    <property type="entry name" value="PBP2_BztA"/>
    <property type="match status" value="1"/>
</dbReference>
<evidence type="ECO:0000313" key="7">
    <source>
        <dbReference type="Proteomes" id="UP001305521"/>
    </source>
</evidence>
<evidence type="ECO:0000256" key="2">
    <source>
        <dbReference type="ARBA" id="ARBA00022448"/>
    </source>
</evidence>
<feature type="domain" description="Solute-binding protein family 3/N-terminal" evidence="5">
    <location>
        <begin position="42"/>
        <end position="271"/>
    </location>
</feature>
<comment type="similarity">
    <text evidence="1">Belongs to the bacterial solute-binding protein 3 family.</text>
</comment>
<dbReference type="EMBL" id="CP137852">
    <property type="protein sequence ID" value="WPB85705.1"/>
    <property type="molecule type" value="Genomic_DNA"/>
</dbReference>
<dbReference type="SUPFAM" id="SSF53850">
    <property type="entry name" value="Periplasmic binding protein-like II"/>
    <property type="match status" value="1"/>
</dbReference>
<dbReference type="InterPro" id="IPR001638">
    <property type="entry name" value="Solute-binding_3/MltF_N"/>
</dbReference>
<reference evidence="6 7" key="1">
    <citation type="submission" date="2023-11" db="EMBL/GenBank/DDBJ databases">
        <title>Arctic aerobic anoxygenic photoheterotroph Sediminicoccus rosea KRV36 adapts its photosynthesis to long days of polar summer.</title>
        <authorList>
            <person name="Tomasch J."/>
            <person name="Kopejtka K."/>
            <person name="Bily T."/>
            <person name="Gardiner A.T."/>
            <person name="Gardian Z."/>
            <person name="Shivaramu S."/>
            <person name="Koblizek M."/>
            <person name="Engelhardt F."/>
            <person name="Kaftan D."/>
        </authorList>
    </citation>
    <scope>NUCLEOTIDE SEQUENCE [LARGE SCALE GENOMIC DNA]</scope>
    <source>
        <strain evidence="6 7">R-30</strain>
    </source>
</reference>
<accession>A0ABZ0PKR6</accession>
<feature type="chain" id="PRO_5046960074" evidence="4">
    <location>
        <begin position="25"/>
        <end position="347"/>
    </location>
</feature>
<evidence type="ECO:0000256" key="4">
    <source>
        <dbReference type="SAM" id="SignalP"/>
    </source>
</evidence>
<dbReference type="Gene3D" id="3.40.190.10">
    <property type="entry name" value="Periplasmic binding protein-like II"/>
    <property type="match status" value="2"/>
</dbReference>
<sequence length="347" mass="37717">MPRFPWRAPLLALAGLALSFAASAQPAAPASNTLDQVRARGTLACGVNANTPGFTTVDSRGEFRGMVADLCRGLAAAIFGDATKVRFVPLSFATRFTALGAGEVDLLFLTSTQTVLRDTTLGLRFVHPYFYDGHGFMVRRDANVTEARGLAGATICLQPGTTNEQITAEYFRSQNLAFRPVLFEQNEQVRAALAAGRCDAFGFDASGLAAMRSSLPDPNAWVILPQLFSKEPYSAVIRRGDEGWFELLRWYTFALFEAEEAGVTAANADQMRRTTQDANLRRLLGALPEVGQALRVDPAWALNAIKAIGNYGELYARHLGPATPLAMPRGSNELWTRGGLHYAPPFR</sequence>
<feature type="signal peptide" evidence="4">
    <location>
        <begin position="1"/>
        <end position="24"/>
    </location>
</feature>
<keyword evidence="3 4" id="KW-0732">Signal</keyword>
<evidence type="ECO:0000256" key="3">
    <source>
        <dbReference type="ARBA" id="ARBA00022729"/>
    </source>
</evidence>
<evidence type="ECO:0000313" key="6">
    <source>
        <dbReference type="EMBL" id="WPB85705.1"/>
    </source>
</evidence>
<dbReference type="PANTHER" id="PTHR30085">
    <property type="entry name" value="AMINO ACID ABC TRANSPORTER PERMEASE"/>
    <property type="match status" value="1"/>
</dbReference>
<proteinExistence type="inferred from homology"/>
<dbReference type="Pfam" id="PF00497">
    <property type="entry name" value="SBP_bac_3"/>
    <property type="match status" value="1"/>
</dbReference>
<organism evidence="6 7">
    <name type="scientific">Sediminicoccus rosea</name>
    <dbReference type="NCBI Taxonomy" id="1225128"/>
    <lineage>
        <taxon>Bacteria</taxon>
        <taxon>Pseudomonadati</taxon>
        <taxon>Pseudomonadota</taxon>
        <taxon>Alphaproteobacteria</taxon>
        <taxon>Acetobacterales</taxon>
        <taxon>Roseomonadaceae</taxon>
        <taxon>Sediminicoccus</taxon>
    </lineage>
</organism>
<evidence type="ECO:0000259" key="5">
    <source>
        <dbReference type="SMART" id="SM00062"/>
    </source>
</evidence>
<gene>
    <name evidence="6" type="ORF">R9Z33_02245</name>
</gene>
<evidence type="ECO:0000256" key="1">
    <source>
        <dbReference type="ARBA" id="ARBA00010333"/>
    </source>
</evidence>